<protein>
    <submittedName>
        <fullName evidence="1">Uncharacterized protein</fullName>
    </submittedName>
</protein>
<accession>A0A0E9SLW8</accession>
<proteinExistence type="predicted"/>
<dbReference type="EMBL" id="GBXM01066223">
    <property type="protein sequence ID" value="JAH42354.1"/>
    <property type="molecule type" value="Transcribed_RNA"/>
</dbReference>
<evidence type="ECO:0000313" key="1">
    <source>
        <dbReference type="EMBL" id="JAH42354.1"/>
    </source>
</evidence>
<dbReference type="AlphaFoldDB" id="A0A0E9SLW8"/>
<reference evidence="1" key="1">
    <citation type="submission" date="2014-11" db="EMBL/GenBank/DDBJ databases">
        <authorList>
            <person name="Amaro Gonzalez C."/>
        </authorList>
    </citation>
    <scope>NUCLEOTIDE SEQUENCE</scope>
</reference>
<sequence>MQENTENQQSLWFSRARVRDPCSTRWSMSGLLNSRSHGPQCLQVFAPTVHYPI</sequence>
<reference evidence="1" key="2">
    <citation type="journal article" date="2015" name="Fish Shellfish Immunol.">
        <title>Early steps in the European eel (Anguilla anguilla)-Vibrio vulnificus interaction in the gills: Role of the RtxA13 toxin.</title>
        <authorList>
            <person name="Callol A."/>
            <person name="Pajuelo D."/>
            <person name="Ebbesson L."/>
            <person name="Teles M."/>
            <person name="MacKenzie S."/>
            <person name="Amaro C."/>
        </authorList>
    </citation>
    <scope>NUCLEOTIDE SEQUENCE</scope>
</reference>
<organism evidence="1">
    <name type="scientific">Anguilla anguilla</name>
    <name type="common">European freshwater eel</name>
    <name type="synonym">Muraena anguilla</name>
    <dbReference type="NCBI Taxonomy" id="7936"/>
    <lineage>
        <taxon>Eukaryota</taxon>
        <taxon>Metazoa</taxon>
        <taxon>Chordata</taxon>
        <taxon>Craniata</taxon>
        <taxon>Vertebrata</taxon>
        <taxon>Euteleostomi</taxon>
        <taxon>Actinopterygii</taxon>
        <taxon>Neopterygii</taxon>
        <taxon>Teleostei</taxon>
        <taxon>Anguilliformes</taxon>
        <taxon>Anguillidae</taxon>
        <taxon>Anguilla</taxon>
    </lineage>
</organism>
<name>A0A0E9SLW8_ANGAN</name>